<name>A0ACC7LG03_9FLAO</name>
<comment type="caution">
    <text evidence="1">The sequence shown here is derived from an EMBL/GenBank/DDBJ whole genome shotgun (WGS) entry which is preliminary data.</text>
</comment>
<protein>
    <submittedName>
        <fullName evidence="1">DUF3575 domain-containing protein</fullName>
    </submittedName>
</protein>
<keyword evidence="2" id="KW-1185">Reference proteome</keyword>
<dbReference type="Proteomes" id="UP001595191">
    <property type="component" value="Unassembled WGS sequence"/>
</dbReference>
<gene>
    <name evidence="1" type="ORF">ACEZ3G_02425</name>
</gene>
<organism evidence="1 2">
    <name type="scientific">Meishania litoralis</name>
    <dbReference type="NCBI Taxonomy" id="3434685"/>
    <lineage>
        <taxon>Bacteria</taxon>
        <taxon>Pseudomonadati</taxon>
        <taxon>Bacteroidota</taxon>
        <taxon>Flavobacteriia</taxon>
        <taxon>Flavobacteriales</taxon>
        <taxon>Flavobacteriaceae</taxon>
        <taxon>Meishania</taxon>
    </lineage>
</organism>
<evidence type="ECO:0000313" key="1">
    <source>
        <dbReference type="EMBL" id="MFH6602318.1"/>
    </source>
</evidence>
<sequence length="177" mass="20043">MKALFFILLITVTAFPVLSQERVQMHFNKNEIRLNILYLPAGYPELTYERVLGGKSAIGISIGGFIGSKKPNYAKDILTSDFSLFPFYRYYLGKRTNSGFFVENNVNLFYRDDHSDENKFGSGLGLALGTKFFAVNSWTMEVVVGGGLNFRQQSCEGSYYCFPDMFPRLGISLGKRF</sequence>
<dbReference type="EMBL" id="JBHFPV010000001">
    <property type="protein sequence ID" value="MFH6602318.1"/>
    <property type="molecule type" value="Genomic_DNA"/>
</dbReference>
<evidence type="ECO:0000313" key="2">
    <source>
        <dbReference type="Proteomes" id="UP001595191"/>
    </source>
</evidence>
<accession>A0ACC7LG03</accession>
<reference evidence="1" key="1">
    <citation type="submission" date="2024-09" db="EMBL/GenBank/DDBJ databases">
        <authorList>
            <person name="Liu J."/>
        </authorList>
    </citation>
    <scope>NUCLEOTIDE SEQUENCE</scope>
    <source>
        <strain evidence="1">NBU2967</strain>
    </source>
</reference>
<proteinExistence type="predicted"/>